<feature type="domain" description="Carboxylesterase type B" evidence="4">
    <location>
        <begin position="32"/>
        <end position="552"/>
    </location>
</feature>
<evidence type="ECO:0000256" key="1">
    <source>
        <dbReference type="ARBA" id="ARBA00023180"/>
    </source>
</evidence>
<sequence>MRFLWLVIVFCAVQTECGLKLHSGNRSSERGPSVKTPLGRMRGSVSETRFGRTIYNFKGVRYAEAPVGHLRFKPPVPVSGWNGIYDATRDPPGCPQPDNLDTSEDCLFLNVFTTELKCETPGKPVMVFFHPGGFYEGSCNSSVYGPQYLLDKDVVLVVPNYRLGSLGFLSTGTKEAPGNNGMKDQVAVLKWVKDNISSFCGNPNLVTIFGYSAGGLSVTAHLVSPLSRGLFHRAISMSGSILGNLPIYTNQSHLAKKQAQLLNCPDSSATEIIACLNTKTAKEIGDSLYGFDEFLYDPIWIWTPVIEPDFGQERFLIEHPIDSVKKGDFAKVPVMMGITTDEFGSRSFGIMLNETVLETFDKDYLRVWPIIYTYERNPPLSETVSKGLRKFYFPDGIDSSSRRGVAELYADGVIGFGTNRGVKLLSKYNTKHVYYYLFNYHGRYTHAYYPNTNNTLPYGVSHHDDLLYLFYVSVMTPLFNQDPEDRIVNKMIQLWSNFAQAGNPIPNQTYDNFQILGSITWPPFTEQNQTFMDISTALVAEHKLYEDRYRTWENLLPL</sequence>
<feature type="chain" id="PRO_5026081000" evidence="3">
    <location>
        <begin position="19"/>
        <end position="558"/>
    </location>
</feature>
<evidence type="ECO:0000256" key="3">
    <source>
        <dbReference type="SAM" id="SignalP"/>
    </source>
</evidence>
<reference evidence="5" key="1">
    <citation type="submission" date="2019-08" db="EMBL/GenBank/DDBJ databases">
        <authorList>
            <person name="Yi J."/>
            <person name="Wang S."/>
            <person name="Xi J."/>
        </authorList>
    </citation>
    <scope>NUCLEOTIDE SEQUENCE</scope>
</reference>
<dbReference type="PANTHER" id="PTHR11559">
    <property type="entry name" value="CARBOXYLESTERASE"/>
    <property type="match status" value="1"/>
</dbReference>
<evidence type="ECO:0000259" key="4">
    <source>
        <dbReference type="Pfam" id="PF00135"/>
    </source>
</evidence>
<feature type="region of interest" description="Disordered" evidence="2">
    <location>
        <begin position="22"/>
        <end position="42"/>
    </location>
</feature>
<dbReference type="InterPro" id="IPR002018">
    <property type="entry name" value="CarbesteraseB"/>
</dbReference>
<proteinExistence type="evidence at transcript level"/>
<dbReference type="FunFam" id="3.40.50.1820:FF:000155">
    <property type="entry name" value="Carboxylic ester hydrolase"/>
    <property type="match status" value="1"/>
</dbReference>
<dbReference type="Pfam" id="PF00135">
    <property type="entry name" value="COesterase"/>
    <property type="match status" value="1"/>
</dbReference>
<evidence type="ECO:0000256" key="2">
    <source>
        <dbReference type="SAM" id="MobiDB-lite"/>
    </source>
</evidence>
<dbReference type="AlphaFoldDB" id="A0A6G7SK18"/>
<accession>A0A6G7SK18</accession>
<keyword evidence="1" id="KW-0325">Glycoprotein</keyword>
<protein>
    <submittedName>
        <fullName evidence="5">Carboxylesterase 6</fullName>
    </submittedName>
</protein>
<dbReference type="InterPro" id="IPR029058">
    <property type="entry name" value="AB_hydrolase_fold"/>
</dbReference>
<organism evidence="5">
    <name type="scientific">Holotrichia parallela</name>
    <name type="common">Dark black chafer beetle</name>
    <name type="synonym">Pedinotrichia parallela</name>
    <dbReference type="NCBI Taxonomy" id="93412"/>
    <lineage>
        <taxon>Eukaryota</taxon>
        <taxon>Metazoa</taxon>
        <taxon>Ecdysozoa</taxon>
        <taxon>Arthropoda</taxon>
        <taxon>Hexapoda</taxon>
        <taxon>Insecta</taxon>
        <taxon>Pterygota</taxon>
        <taxon>Neoptera</taxon>
        <taxon>Endopterygota</taxon>
        <taxon>Coleoptera</taxon>
        <taxon>Polyphaga</taxon>
        <taxon>Scarabaeiformia</taxon>
        <taxon>Scarabaeidae</taxon>
        <taxon>Melolonthinae</taxon>
        <taxon>Holotrichia</taxon>
    </lineage>
</organism>
<keyword evidence="3" id="KW-0732">Signal</keyword>
<evidence type="ECO:0000313" key="5">
    <source>
        <dbReference type="EMBL" id="QIK02107.1"/>
    </source>
</evidence>
<dbReference type="InterPro" id="IPR050309">
    <property type="entry name" value="Type-B_Carboxylest/Lipase"/>
</dbReference>
<dbReference type="Gene3D" id="3.40.50.1820">
    <property type="entry name" value="alpha/beta hydrolase"/>
    <property type="match status" value="1"/>
</dbReference>
<dbReference type="EMBL" id="MN256344">
    <property type="protein sequence ID" value="QIK02107.1"/>
    <property type="molecule type" value="mRNA"/>
</dbReference>
<name>A0A6G7SK18_HOLPA</name>
<dbReference type="SUPFAM" id="SSF53474">
    <property type="entry name" value="alpha/beta-Hydrolases"/>
    <property type="match status" value="1"/>
</dbReference>
<feature type="signal peptide" evidence="3">
    <location>
        <begin position="1"/>
        <end position="18"/>
    </location>
</feature>